<dbReference type="PANTHER" id="PTHR23249">
    <property type="entry name" value="TRAFFICKING PROTEIN PARTICLE COMPLEX SUBUNIT"/>
    <property type="match status" value="1"/>
</dbReference>
<dbReference type="PANTHER" id="PTHR23249:SF15">
    <property type="entry name" value="TRAFFICKING PROTEIN PARTICLE COMPLEX SUBUNIT 4"/>
    <property type="match status" value="1"/>
</dbReference>
<sequence length="219" mass="24668">MTVYSVYIINRAGGLIYQLDHANPKTEVEKTFSYPLELTLKIMDERVVVAFGQRDGIHVGHTVLGVNGDNVKGRQLEDGREVLEVIANQENYPIAIRFGRPKLSTNERIMLASMFHSLYAIGSQLSPEQRSSGIQLLETDAFKLYCHQTLSGVKLIVLADPRQGTMEGLLKKIYELYADYALKNPFYSIDMPVRCELFDLNLQATLEATERTTFYAPGS</sequence>
<dbReference type="GO" id="GO:0005783">
    <property type="term" value="C:endoplasmic reticulum"/>
    <property type="evidence" value="ECO:0007669"/>
    <property type="project" value="UniProtKB-SubCell"/>
</dbReference>
<keyword evidence="4 9" id="KW-0931">ER-Golgi transport</keyword>
<comment type="subunit">
    <text evidence="9">Part of the multisubunit transport protein particle (TRAPP) complex.</text>
</comment>
<evidence type="ECO:0000256" key="7">
    <source>
        <dbReference type="ARBA" id="ARBA00046052"/>
    </source>
</evidence>
<evidence type="ECO:0000256" key="9">
    <source>
        <dbReference type="RuleBase" id="RU366065"/>
    </source>
</evidence>
<dbReference type="InterPro" id="IPR011012">
    <property type="entry name" value="Longin-like_dom_sf"/>
</dbReference>
<proteinExistence type="inferred from homology"/>
<reference evidence="11" key="1">
    <citation type="submission" date="2015-02" db="EMBL/GenBank/DDBJ databases">
        <title>Genome sequencing for Strongylocentrotus purpuratus.</title>
        <authorList>
            <person name="Murali S."/>
            <person name="Liu Y."/>
            <person name="Vee V."/>
            <person name="English A."/>
            <person name="Wang M."/>
            <person name="Skinner E."/>
            <person name="Han Y."/>
            <person name="Muzny D.M."/>
            <person name="Worley K.C."/>
            <person name="Gibbs R.A."/>
        </authorList>
    </citation>
    <scope>NUCLEOTIDE SEQUENCE</scope>
</reference>
<organism evidence="10 11">
    <name type="scientific">Strongylocentrotus purpuratus</name>
    <name type="common">Purple sea urchin</name>
    <dbReference type="NCBI Taxonomy" id="7668"/>
    <lineage>
        <taxon>Eukaryota</taxon>
        <taxon>Metazoa</taxon>
        <taxon>Echinodermata</taxon>
        <taxon>Eleutherozoa</taxon>
        <taxon>Echinozoa</taxon>
        <taxon>Echinoidea</taxon>
        <taxon>Euechinoidea</taxon>
        <taxon>Echinacea</taxon>
        <taxon>Camarodonta</taxon>
        <taxon>Echinidea</taxon>
        <taxon>Strongylocentrotidae</taxon>
        <taxon>Strongylocentrotus</taxon>
    </lineage>
</organism>
<evidence type="ECO:0000256" key="5">
    <source>
        <dbReference type="ARBA" id="ARBA00023034"/>
    </source>
</evidence>
<dbReference type="GO" id="GO:0006888">
    <property type="term" value="P:endoplasmic reticulum to Golgi vesicle-mediated transport"/>
    <property type="evidence" value="ECO:0000318"/>
    <property type="project" value="GO_Central"/>
</dbReference>
<dbReference type="OrthoDB" id="246406at2759"/>
<dbReference type="OMA" id="GQRDGIN"/>
<comment type="similarity">
    <text evidence="6">Belongs to the TRAPP small subunits family. TRAPPC4 subfamily.</text>
</comment>
<comment type="subunit">
    <text evidence="8">Component of the multisubunit TRAPP (transport protein particle) complex, which includes at least TRAPPC2, TRAPPC2L, TRAPPC3, TRAPPC3L, TRAPPC4, TRAPPC5, TRAPPC8, TRAPPC9, TRAPPC10, TRAPPC11 and TRAPPC12. Interacts with SDC2.</text>
</comment>
<keyword evidence="3 9" id="KW-0256">Endoplasmic reticulum</keyword>
<dbReference type="GO" id="GO:0030008">
    <property type="term" value="C:TRAPP complex"/>
    <property type="evidence" value="ECO:0000318"/>
    <property type="project" value="GO_Central"/>
</dbReference>
<dbReference type="RefSeq" id="XP_791458.1">
    <property type="nucleotide sequence ID" value="XM_786365.5"/>
</dbReference>
<evidence type="ECO:0000256" key="1">
    <source>
        <dbReference type="ARBA" id="ARBA00004555"/>
    </source>
</evidence>
<dbReference type="CTD" id="51399"/>
<dbReference type="AlphaFoldDB" id="A0A7M7RDT0"/>
<evidence type="ECO:0000256" key="6">
    <source>
        <dbReference type="ARBA" id="ARBA00038179"/>
    </source>
</evidence>
<dbReference type="Pfam" id="PF04099">
    <property type="entry name" value="Sybindin"/>
    <property type="match status" value="1"/>
</dbReference>
<dbReference type="InParanoid" id="A0A7M7RDT0"/>
<reference evidence="10" key="2">
    <citation type="submission" date="2021-01" db="UniProtKB">
        <authorList>
            <consortium name="EnsemblMetazoa"/>
        </authorList>
    </citation>
    <scope>IDENTIFICATION</scope>
</reference>
<keyword evidence="2 9" id="KW-0813">Transport</keyword>
<dbReference type="KEGG" id="spu:586589"/>
<keyword evidence="11" id="KW-1185">Reference proteome</keyword>
<dbReference type="EnsemblMetazoa" id="XM_786365">
    <property type="protein sequence ID" value="XP_791458"/>
    <property type="gene ID" value="LOC586589"/>
</dbReference>
<keyword evidence="5 9" id="KW-0333">Golgi apparatus</keyword>
<comment type="subcellular location">
    <subcellularLocation>
        <location evidence="9">Endoplasmic reticulum</location>
    </subcellularLocation>
    <subcellularLocation>
        <location evidence="9">Golgi apparatus</location>
        <location evidence="9">cis-Golgi network</location>
    </subcellularLocation>
    <subcellularLocation>
        <location evidence="1">Golgi apparatus</location>
    </subcellularLocation>
</comment>
<dbReference type="Proteomes" id="UP000007110">
    <property type="component" value="Unassembled WGS sequence"/>
</dbReference>
<dbReference type="Gene3D" id="3.30.450.70">
    <property type="match status" value="1"/>
</dbReference>
<dbReference type="SMART" id="SM01399">
    <property type="entry name" value="Sybindin"/>
    <property type="match status" value="1"/>
</dbReference>
<dbReference type="InterPro" id="IPR007233">
    <property type="entry name" value="TRAPPC"/>
</dbReference>
<evidence type="ECO:0000256" key="4">
    <source>
        <dbReference type="ARBA" id="ARBA00022892"/>
    </source>
</evidence>
<evidence type="ECO:0000256" key="3">
    <source>
        <dbReference type="ARBA" id="ARBA00022824"/>
    </source>
</evidence>
<evidence type="ECO:0000313" key="11">
    <source>
        <dbReference type="Proteomes" id="UP000007110"/>
    </source>
</evidence>
<evidence type="ECO:0000256" key="8">
    <source>
        <dbReference type="ARBA" id="ARBA00046941"/>
    </source>
</evidence>
<evidence type="ECO:0000313" key="10">
    <source>
        <dbReference type="EnsemblMetazoa" id="XP_791458"/>
    </source>
</evidence>
<dbReference type="GO" id="GO:0005794">
    <property type="term" value="C:Golgi apparatus"/>
    <property type="evidence" value="ECO:0007669"/>
    <property type="project" value="UniProtKB-SubCell"/>
</dbReference>
<dbReference type="CDD" id="cd14856">
    <property type="entry name" value="TRAPPC4_synbindin"/>
    <property type="match status" value="1"/>
</dbReference>
<accession>A0A7M7RDT0</accession>
<dbReference type="GeneID" id="586589"/>
<evidence type="ECO:0000256" key="2">
    <source>
        <dbReference type="ARBA" id="ARBA00022448"/>
    </source>
</evidence>
<name>A0A7M7RDT0_STRPU</name>
<protein>
    <recommendedName>
        <fullName evidence="9">Trafficking protein particle complex subunit</fullName>
    </recommendedName>
</protein>
<dbReference type="SUPFAM" id="SSF64356">
    <property type="entry name" value="SNARE-like"/>
    <property type="match status" value="1"/>
</dbReference>
<comment type="function">
    <text evidence="7">Core component of the TRAPP complexes which has a function of guanine nucleotide exchange factor activity for Rab1 GTPase. Plays a role in vesicular transport from endoplasmic reticulum to Golgi and autophagy. May play a role in dendrite postsynaptic membrane trafficking.</text>
</comment>